<dbReference type="SUPFAM" id="SSF52540">
    <property type="entry name" value="P-loop containing nucleoside triphosphate hydrolases"/>
    <property type="match status" value="1"/>
</dbReference>
<dbReference type="GO" id="GO:0140359">
    <property type="term" value="F:ABC-type transporter activity"/>
    <property type="evidence" value="ECO:0007669"/>
    <property type="project" value="InterPro"/>
</dbReference>
<feature type="transmembrane region" description="Helical" evidence="9">
    <location>
        <begin position="532"/>
        <end position="552"/>
    </location>
</feature>
<feature type="compositionally biased region" description="Basic and acidic residues" evidence="8">
    <location>
        <begin position="391"/>
        <end position="403"/>
    </location>
</feature>
<gene>
    <name evidence="11" type="ORF">CROS1312_LOCUS2128</name>
</gene>
<evidence type="ECO:0000313" key="11">
    <source>
        <dbReference type="EMBL" id="CAD9722997.1"/>
    </source>
</evidence>
<dbReference type="InterPro" id="IPR003439">
    <property type="entry name" value="ABC_transporter-like_ATP-bd"/>
</dbReference>
<keyword evidence="3 9" id="KW-0812">Transmembrane</keyword>
<evidence type="ECO:0000256" key="3">
    <source>
        <dbReference type="ARBA" id="ARBA00022692"/>
    </source>
</evidence>
<feature type="transmembrane region" description="Helical" evidence="9">
    <location>
        <begin position="597"/>
        <end position="615"/>
    </location>
</feature>
<dbReference type="GO" id="GO:0016887">
    <property type="term" value="F:ATP hydrolysis activity"/>
    <property type="evidence" value="ECO:0007669"/>
    <property type="project" value="InterPro"/>
</dbReference>
<evidence type="ECO:0000259" key="10">
    <source>
        <dbReference type="PROSITE" id="PS50893"/>
    </source>
</evidence>
<name>A0A7S2T9J1_9CHLO</name>
<organism evidence="11">
    <name type="scientific">Chloropicon roscoffensis</name>
    <dbReference type="NCBI Taxonomy" id="1461544"/>
    <lineage>
        <taxon>Eukaryota</taxon>
        <taxon>Viridiplantae</taxon>
        <taxon>Chlorophyta</taxon>
        <taxon>Chloropicophyceae</taxon>
        <taxon>Chloropicales</taxon>
        <taxon>Chloropicaceae</taxon>
        <taxon>Chloropicon</taxon>
    </lineage>
</organism>
<protein>
    <recommendedName>
        <fullName evidence="10">ABC transporter domain-containing protein</fullName>
    </recommendedName>
</protein>
<keyword evidence="7 9" id="KW-0472">Membrane</keyword>
<keyword evidence="2" id="KW-0813">Transport</keyword>
<evidence type="ECO:0000256" key="6">
    <source>
        <dbReference type="ARBA" id="ARBA00022989"/>
    </source>
</evidence>
<reference evidence="11" key="1">
    <citation type="submission" date="2021-01" db="EMBL/GenBank/DDBJ databases">
        <authorList>
            <person name="Corre E."/>
            <person name="Pelletier E."/>
            <person name="Niang G."/>
            <person name="Scheremetjew M."/>
            <person name="Finn R."/>
            <person name="Kale V."/>
            <person name="Holt S."/>
            <person name="Cochrane G."/>
            <person name="Meng A."/>
            <person name="Brown T."/>
            <person name="Cohen L."/>
        </authorList>
    </citation>
    <scope>NUCLEOTIDE SEQUENCE</scope>
    <source>
        <strain evidence="11">RCC2335</strain>
    </source>
</reference>
<dbReference type="PANTHER" id="PTHR48041:SF91">
    <property type="entry name" value="ABC TRANSPORTER G FAMILY MEMBER 28"/>
    <property type="match status" value="1"/>
</dbReference>
<dbReference type="InterPro" id="IPR017871">
    <property type="entry name" value="ABC_transporter-like_CS"/>
</dbReference>
<evidence type="ECO:0000256" key="9">
    <source>
        <dbReference type="SAM" id="Phobius"/>
    </source>
</evidence>
<feature type="region of interest" description="Disordered" evidence="8">
    <location>
        <begin position="391"/>
        <end position="418"/>
    </location>
</feature>
<evidence type="ECO:0000256" key="8">
    <source>
        <dbReference type="SAM" id="MobiDB-lite"/>
    </source>
</evidence>
<dbReference type="SMART" id="SM00382">
    <property type="entry name" value="AAA"/>
    <property type="match status" value="1"/>
</dbReference>
<evidence type="ECO:0000256" key="7">
    <source>
        <dbReference type="ARBA" id="ARBA00023136"/>
    </source>
</evidence>
<accession>A0A7S2T9J1</accession>
<dbReference type="InterPro" id="IPR003593">
    <property type="entry name" value="AAA+_ATPase"/>
</dbReference>
<dbReference type="EMBL" id="HBHM01002688">
    <property type="protein sequence ID" value="CAD9722997.1"/>
    <property type="molecule type" value="Transcribed_RNA"/>
</dbReference>
<dbReference type="GO" id="GO:0016020">
    <property type="term" value="C:membrane"/>
    <property type="evidence" value="ECO:0007669"/>
    <property type="project" value="UniProtKB-SubCell"/>
</dbReference>
<feature type="transmembrane region" description="Helical" evidence="9">
    <location>
        <begin position="564"/>
        <end position="585"/>
    </location>
</feature>
<feature type="transmembrane region" description="Helical" evidence="9">
    <location>
        <begin position="485"/>
        <end position="507"/>
    </location>
</feature>
<dbReference type="GO" id="GO:0005524">
    <property type="term" value="F:ATP binding"/>
    <property type="evidence" value="ECO:0007669"/>
    <property type="project" value="UniProtKB-KW"/>
</dbReference>
<dbReference type="Pfam" id="PF00005">
    <property type="entry name" value="ABC_tran"/>
    <property type="match status" value="1"/>
</dbReference>
<keyword evidence="6 9" id="KW-1133">Transmembrane helix</keyword>
<evidence type="ECO:0000256" key="5">
    <source>
        <dbReference type="ARBA" id="ARBA00022840"/>
    </source>
</evidence>
<feature type="domain" description="ABC transporter" evidence="10">
    <location>
        <begin position="79"/>
        <end position="318"/>
    </location>
</feature>
<evidence type="ECO:0000256" key="2">
    <source>
        <dbReference type="ARBA" id="ARBA00022448"/>
    </source>
</evidence>
<dbReference type="InterPro" id="IPR050352">
    <property type="entry name" value="ABCG_transporters"/>
</dbReference>
<comment type="subcellular location">
    <subcellularLocation>
        <location evidence="1">Membrane</location>
        <topology evidence="1">Multi-pass membrane protein</topology>
    </subcellularLocation>
</comment>
<dbReference type="PROSITE" id="PS50893">
    <property type="entry name" value="ABC_TRANSPORTER_2"/>
    <property type="match status" value="1"/>
</dbReference>
<evidence type="ECO:0000256" key="4">
    <source>
        <dbReference type="ARBA" id="ARBA00022741"/>
    </source>
</evidence>
<dbReference type="InterPro" id="IPR013525">
    <property type="entry name" value="ABC2_TM"/>
</dbReference>
<evidence type="ECO:0000256" key="1">
    <source>
        <dbReference type="ARBA" id="ARBA00004141"/>
    </source>
</evidence>
<feature type="transmembrane region" description="Helical" evidence="9">
    <location>
        <begin position="452"/>
        <end position="473"/>
    </location>
</feature>
<feature type="region of interest" description="Disordered" evidence="8">
    <location>
        <begin position="1"/>
        <end position="28"/>
    </location>
</feature>
<feature type="transmembrane region" description="Helical" evidence="9">
    <location>
        <begin position="757"/>
        <end position="778"/>
    </location>
</feature>
<proteinExistence type="predicted"/>
<keyword evidence="4" id="KW-0547">Nucleotide-binding</keyword>
<dbReference type="InterPro" id="IPR027417">
    <property type="entry name" value="P-loop_NTPase"/>
</dbReference>
<dbReference type="PROSITE" id="PS00211">
    <property type="entry name" value="ABC_TRANSPORTER_1"/>
    <property type="match status" value="1"/>
</dbReference>
<dbReference type="Gene3D" id="3.40.50.300">
    <property type="entry name" value="P-loop containing nucleotide triphosphate hydrolases"/>
    <property type="match status" value="1"/>
</dbReference>
<keyword evidence="5" id="KW-0067">ATP-binding</keyword>
<dbReference type="Pfam" id="PF01061">
    <property type="entry name" value="ABC2_membrane"/>
    <property type="match status" value="1"/>
</dbReference>
<dbReference type="PANTHER" id="PTHR48041">
    <property type="entry name" value="ABC TRANSPORTER G FAMILY MEMBER 28"/>
    <property type="match status" value="1"/>
</dbReference>
<dbReference type="AlphaFoldDB" id="A0A7S2T9J1"/>
<sequence>MVDQEHARAPGGAEHQQGGRSSAGSHDLSIDIADPKFRGEKVFPSRSAGEADLTNGITISLHGLTLEMGDLSCFPGPCLRRCMSQKRKPRRAILKNITGVIWPGQMYALLGPSGAGKTSLLDVISGRKTTGEISGKVLFDGKEPTSLRLKRDTAYVQQQDALLSSFTVYECIVFTAMLKLPAIMSYVDKRSRALEVIEKMGLFKAMNTKIGGPLSRGVSGGELKRVSIAVCLINDPQCLFLDEPTSGLDSAIALDVMEAVKVLADEGRTVLCTIHQPSAAIFDLFGATIILRAGYVAYFGPGREQVRDYFVAQGHPYEGYDNVAEYLLETVGGGVLAAFTPRAVGSPSRKNETNSIIKSYQNSQIHARNLLWAKNITNDVDMSSIRSQQLEAERVHGKTERSEQLNSMRSFRSDSSDSEGVLSESAYANNPFSEIGIMVKFRGLASWKDAQFLGTRIGLAVIFAVIMATFWANSASDTHGLMTQASLLFVCVGAAVFTTSVYVPTLIEERPVFLRERHDACYRVISYVMHKIIIEGVTGIAAVLIFSPIVYWSCSLTDHVYSYIFFNITLWTLNFAAVMLTLAVASASPNVEIAGAAVPLVMTLNFFCGGFMVLADKLPVWWKWLYTISYVQWGFSALMVNQFEGQKYPQCYSMDTVSQMGSSQELMMNIFSQGLGNGLLQGEDLMGATCSTGHDFDRQALTTCSLGQFASYDSRCLRDAGMSLLGSNSCGDLCVSVKGESVLDMFGLEGRDKWHSLGYIAANLPVFCLMFYLALRFLKHESR</sequence>